<keyword evidence="1" id="KW-0175">Coiled coil</keyword>
<proteinExistence type="predicted"/>
<evidence type="ECO:0000313" key="3">
    <source>
        <dbReference type="Proteomes" id="UP000240542"/>
    </source>
</evidence>
<dbReference type="Proteomes" id="UP000240542">
    <property type="component" value="Unassembled WGS sequence"/>
</dbReference>
<feature type="coiled-coil region" evidence="1">
    <location>
        <begin position="18"/>
        <end position="45"/>
    </location>
</feature>
<comment type="caution">
    <text evidence="2">The sequence shown here is derived from an EMBL/GenBank/DDBJ whole genome shotgun (WGS) entry which is preliminary data.</text>
</comment>
<dbReference type="AlphaFoldDB" id="A0A2P8CUV0"/>
<sequence length="280" mass="31150">MPGQFEKIAQIEDPFLLLRTATERLAEAQQEVTELARLRRRLIQELHAQGLSYAQIAEKAGLSRGRIHQIRHTGPAPEGAFFGTGTVTVATPLRHDPQKNRPMLSFDDLATGQGVQELVRSFELDVVEDHVSVDGRIDLNRPNLVVICGPAMSDAMRTAYATDPVLQWENPEPLWWQLRDTRTGTAYTSGSDAEPWRPHDVAYLGRLPRPDGKGTFLALAGIHTPGSRGVVHLLNRDLSSLWGQVGTHPFSTLVDTEYDPETKEPVATKLLTPLYRHDEA</sequence>
<evidence type="ECO:0008006" key="4">
    <source>
        <dbReference type="Google" id="ProtNLM"/>
    </source>
</evidence>
<reference evidence="2 3" key="1">
    <citation type="submission" date="2018-03" db="EMBL/GenBank/DDBJ databases">
        <title>Genomic Encyclopedia of Archaeal and Bacterial Type Strains, Phase II (KMG-II): from individual species to whole genera.</title>
        <authorList>
            <person name="Goeker M."/>
        </authorList>
    </citation>
    <scope>NUCLEOTIDE SEQUENCE [LARGE SCALE GENOMIC DNA]</scope>
    <source>
        <strain evidence="2 3">DSM 45312</strain>
    </source>
</reference>
<protein>
    <recommendedName>
        <fullName evidence="4">Sigma-70-like protein</fullName>
    </recommendedName>
</protein>
<dbReference type="RefSeq" id="WP_106586390.1">
    <property type="nucleotide sequence ID" value="NZ_PYGA01000029.1"/>
</dbReference>
<gene>
    <name evidence="2" type="ORF">CLV63_12922</name>
</gene>
<dbReference type="InterPro" id="IPR013324">
    <property type="entry name" value="RNA_pol_sigma_r3/r4-like"/>
</dbReference>
<evidence type="ECO:0000313" key="2">
    <source>
        <dbReference type="EMBL" id="PSK88736.1"/>
    </source>
</evidence>
<evidence type="ECO:0000256" key="1">
    <source>
        <dbReference type="SAM" id="Coils"/>
    </source>
</evidence>
<keyword evidence="3" id="KW-1185">Reference proteome</keyword>
<dbReference type="EMBL" id="PYGA01000029">
    <property type="protein sequence ID" value="PSK88736.1"/>
    <property type="molecule type" value="Genomic_DNA"/>
</dbReference>
<dbReference type="SUPFAM" id="SSF88659">
    <property type="entry name" value="Sigma3 and sigma4 domains of RNA polymerase sigma factors"/>
    <property type="match status" value="1"/>
</dbReference>
<dbReference type="InterPro" id="IPR036388">
    <property type="entry name" value="WH-like_DNA-bd_sf"/>
</dbReference>
<organism evidence="2 3">
    <name type="scientific">Murinocardiopsis flavida</name>
    <dbReference type="NCBI Taxonomy" id="645275"/>
    <lineage>
        <taxon>Bacteria</taxon>
        <taxon>Bacillati</taxon>
        <taxon>Actinomycetota</taxon>
        <taxon>Actinomycetes</taxon>
        <taxon>Streptosporangiales</taxon>
        <taxon>Nocardiopsidaceae</taxon>
        <taxon>Murinocardiopsis</taxon>
    </lineage>
</organism>
<dbReference type="OrthoDB" id="3681249at2"/>
<name>A0A2P8CUV0_9ACTN</name>
<dbReference type="Gene3D" id="1.10.10.10">
    <property type="entry name" value="Winged helix-like DNA-binding domain superfamily/Winged helix DNA-binding domain"/>
    <property type="match status" value="1"/>
</dbReference>
<accession>A0A2P8CUV0</accession>